<dbReference type="Proteomes" id="UP000828390">
    <property type="component" value="Unassembled WGS sequence"/>
</dbReference>
<dbReference type="InterPro" id="IPR001304">
    <property type="entry name" value="C-type_lectin-like"/>
</dbReference>
<dbReference type="Pfam" id="PF00084">
    <property type="entry name" value="Sushi"/>
    <property type="match status" value="1"/>
</dbReference>
<dbReference type="Gene3D" id="2.10.70.10">
    <property type="entry name" value="Complement Module, domain 1"/>
    <property type="match status" value="1"/>
</dbReference>
<evidence type="ECO:0000256" key="6">
    <source>
        <dbReference type="SAM" id="SignalP"/>
    </source>
</evidence>
<dbReference type="Gene3D" id="3.10.100.10">
    <property type="entry name" value="Mannose-Binding Protein A, subunit A"/>
    <property type="match status" value="1"/>
</dbReference>
<dbReference type="InterPro" id="IPR000436">
    <property type="entry name" value="Sushi_SCR_CCP_dom"/>
</dbReference>
<evidence type="ECO:0000259" key="7">
    <source>
        <dbReference type="PROSITE" id="PS50041"/>
    </source>
</evidence>
<feature type="domain" description="Sushi" evidence="8">
    <location>
        <begin position="123"/>
        <end position="179"/>
    </location>
</feature>
<evidence type="ECO:0000259" key="8">
    <source>
        <dbReference type="PROSITE" id="PS50923"/>
    </source>
</evidence>
<dbReference type="InterPro" id="IPR016187">
    <property type="entry name" value="CTDL_fold"/>
</dbReference>
<sequence length="312" mass="35132">MMLKYISVMKIFILFLLLVRKQYRAGQAPSLTSLVKFEQCQADNLGHVFLHGNDVSLRKCAAHCSKKEWCKGLAFVKNVMLCSLYNNMTLWEKRQSTRGDCAVIYKDNLTGMNFVDIPLEELKECDEFVSVPNGVVLGNMNREGNRRQVVCNKGFVIQNGSDISQCINGTWTPKPTCVPDCQKGWEKYGNACYHLFTQTVMTADAANEFCKSVDAKLMTITTDDDKDYLSTRAGNIGWKTWTGLKMKEGQLKNMYTNETVVITNMCNVEQSSSVDQTCVTVAVDEKKSYAYCVYANSCSSMFLIACKKAFDT</sequence>
<comment type="caution">
    <text evidence="5">Lacks conserved residue(s) required for the propagation of feature annotation.</text>
</comment>
<gene>
    <name evidence="9" type="ORF">DPMN_119837</name>
</gene>
<proteinExistence type="predicted"/>
<organism evidence="9 10">
    <name type="scientific">Dreissena polymorpha</name>
    <name type="common">Zebra mussel</name>
    <name type="synonym">Mytilus polymorpha</name>
    <dbReference type="NCBI Taxonomy" id="45954"/>
    <lineage>
        <taxon>Eukaryota</taxon>
        <taxon>Metazoa</taxon>
        <taxon>Spiralia</taxon>
        <taxon>Lophotrochozoa</taxon>
        <taxon>Mollusca</taxon>
        <taxon>Bivalvia</taxon>
        <taxon>Autobranchia</taxon>
        <taxon>Heteroconchia</taxon>
        <taxon>Euheterodonta</taxon>
        <taxon>Imparidentia</taxon>
        <taxon>Neoheterodontei</taxon>
        <taxon>Myida</taxon>
        <taxon>Dreissenoidea</taxon>
        <taxon>Dreissenidae</taxon>
        <taxon>Dreissena</taxon>
    </lineage>
</organism>
<dbReference type="OrthoDB" id="2142683at2759"/>
<feature type="chain" id="PRO_5038382396" evidence="6">
    <location>
        <begin position="27"/>
        <end position="312"/>
    </location>
</feature>
<name>A0A9D4GIU4_DREPO</name>
<evidence type="ECO:0000313" key="9">
    <source>
        <dbReference type="EMBL" id="KAH3818236.1"/>
    </source>
</evidence>
<dbReference type="Pfam" id="PF00059">
    <property type="entry name" value="Lectin_C"/>
    <property type="match status" value="1"/>
</dbReference>
<evidence type="ECO:0000313" key="10">
    <source>
        <dbReference type="Proteomes" id="UP000828390"/>
    </source>
</evidence>
<evidence type="ECO:0000256" key="5">
    <source>
        <dbReference type="PROSITE-ProRule" id="PRU00302"/>
    </source>
</evidence>
<dbReference type="InterPro" id="IPR035976">
    <property type="entry name" value="Sushi/SCR/CCP_sf"/>
</dbReference>
<keyword evidence="4" id="KW-0325">Glycoprotein</keyword>
<comment type="caution">
    <text evidence="9">The sequence shown here is derived from an EMBL/GenBank/DDBJ whole genome shotgun (WGS) entry which is preliminary data.</text>
</comment>
<reference evidence="9" key="1">
    <citation type="journal article" date="2019" name="bioRxiv">
        <title>The Genome of the Zebra Mussel, Dreissena polymorpha: A Resource for Invasive Species Research.</title>
        <authorList>
            <person name="McCartney M.A."/>
            <person name="Auch B."/>
            <person name="Kono T."/>
            <person name="Mallez S."/>
            <person name="Zhang Y."/>
            <person name="Obille A."/>
            <person name="Becker A."/>
            <person name="Abrahante J.E."/>
            <person name="Garbe J."/>
            <person name="Badalamenti J.P."/>
            <person name="Herman A."/>
            <person name="Mangelson H."/>
            <person name="Liachko I."/>
            <person name="Sullivan S."/>
            <person name="Sone E.D."/>
            <person name="Koren S."/>
            <person name="Silverstein K.A.T."/>
            <person name="Beckman K.B."/>
            <person name="Gohl D.M."/>
        </authorList>
    </citation>
    <scope>NUCLEOTIDE SEQUENCE</scope>
    <source>
        <strain evidence="9">Duluth1</strain>
        <tissue evidence="9">Whole animal</tissue>
    </source>
</reference>
<dbReference type="PROSITE" id="PS50923">
    <property type="entry name" value="SUSHI"/>
    <property type="match status" value="1"/>
</dbReference>
<dbReference type="InterPro" id="IPR016186">
    <property type="entry name" value="C-type_lectin-like/link_sf"/>
</dbReference>
<dbReference type="SMART" id="SM00032">
    <property type="entry name" value="CCP"/>
    <property type="match status" value="1"/>
</dbReference>
<keyword evidence="3" id="KW-1015">Disulfide bond</keyword>
<dbReference type="SMART" id="SM00034">
    <property type="entry name" value="CLECT"/>
    <property type="match status" value="1"/>
</dbReference>
<dbReference type="InterPro" id="IPR052309">
    <property type="entry name" value="C-type_Lectin_Domain_Fam1"/>
</dbReference>
<dbReference type="PANTHER" id="PTHR46490:SF6">
    <property type="entry name" value="ASIALOGLYCOPROTEIN RECEPTOR 1-LIKE-RELATED"/>
    <property type="match status" value="1"/>
</dbReference>
<keyword evidence="1 6" id="KW-0732">Signal</keyword>
<evidence type="ECO:0000256" key="2">
    <source>
        <dbReference type="ARBA" id="ARBA00022734"/>
    </source>
</evidence>
<evidence type="ECO:0000256" key="3">
    <source>
        <dbReference type="ARBA" id="ARBA00023157"/>
    </source>
</evidence>
<dbReference type="AlphaFoldDB" id="A0A9D4GIU4"/>
<accession>A0A9D4GIU4</accession>
<keyword evidence="5" id="KW-0768">Sushi</keyword>
<feature type="domain" description="C-type lectin" evidence="7">
    <location>
        <begin position="188"/>
        <end position="307"/>
    </location>
</feature>
<dbReference type="SUPFAM" id="SSF57535">
    <property type="entry name" value="Complement control module/SCR domain"/>
    <property type="match status" value="1"/>
</dbReference>
<protein>
    <submittedName>
        <fullName evidence="9">Uncharacterized protein</fullName>
    </submittedName>
</protein>
<dbReference type="PROSITE" id="PS50041">
    <property type="entry name" value="C_TYPE_LECTIN_2"/>
    <property type="match status" value="1"/>
</dbReference>
<dbReference type="SUPFAM" id="SSF56436">
    <property type="entry name" value="C-type lectin-like"/>
    <property type="match status" value="1"/>
</dbReference>
<dbReference type="PANTHER" id="PTHR46490">
    <property type="entry name" value="C-TYPE LECTIN DOMAIN FAMILY 12 MEMBER A-RELATED"/>
    <property type="match status" value="1"/>
</dbReference>
<reference evidence="9" key="2">
    <citation type="submission" date="2020-11" db="EMBL/GenBank/DDBJ databases">
        <authorList>
            <person name="McCartney M.A."/>
            <person name="Auch B."/>
            <person name="Kono T."/>
            <person name="Mallez S."/>
            <person name="Becker A."/>
            <person name="Gohl D.M."/>
            <person name="Silverstein K.A.T."/>
            <person name="Koren S."/>
            <person name="Bechman K.B."/>
            <person name="Herman A."/>
            <person name="Abrahante J.E."/>
            <person name="Garbe J."/>
        </authorList>
    </citation>
    <scope>NUCLEOTIDE SEQUENCE</scope>
    <source>
        <strain evidence="9">Duluth1</strain>
        <tissue evidence="9">Whole animal</tissue>
    </source>
</reference>
<feature type="signal peptide" evidence="6">
    <location>
        <begin position="1"/>
        <end position="26"/>
    </location>
</feature>
<dbReference type="EMBL" id="JAIWYP010000005">
    <property type="protein sequence ID" value="KAH3818236.1"/>
    <property type="molecule type" value="Genomic_DNA"/>
</dbReference>
<keyword evidence="10" id="KW-1185">Reference proteome</keyword>
<evidence type="ECO:0000256" key="4">
    <source>
        <dbReference type="ARBA" id="ARBA00023180"/>
    </source>
</evidence>
<keyword evidence="2" id="KW-0430">Lectin</keyword>
<evidence type="ECO:0000256" key="1">
    <source>
        <dbReference type="ARBA" id="ARBA00022729"/>
    </source>
</evidence>
<dbReference type="GO" id="GO:0030246">
    <property type="term" value="F:carbohydrate binding"/>
    <property type="evidence" value="ECO:0007669"/>
    <property type="project" value="UniProtKB-KW"/>
</dbReference>